<dbReference type="InterPro" id="IPR009721">
    <property type="entry name" value="O-acyltransferase_WSD1_C"/>
</dbReference>
<protein>
    <submittedName>
        <fullName evidence="5">Uncharacterized protein LOC111355500 isoform X1</fullName>
    </submittedName>
</protein>
<gene>
    <name evidence="5" type="primary">LOC111355500</name>
</gene>
<dbReference type="PANTHER" id="PTHR31650">
    <property type="entry name" value="O-ACYLTRANSFERASE (WSD1-LIKE) FAMILY PROTEIN"/>
    <property type="match status" value="1"/>
</dbReference>
<dbReference type="GeneID" id="111355500"/>
<sequence length="775" mass="86342">MTSKRRGVRARLADEFYTYCAFWVAVSTLPVLAVSYIVVRVSKYLWLKLLSSRYPHLEFIWTDTVRTLLDTHRNQGIINVLLSVKGTLDPEQIKNHLTDHVINKRDKNDGIMFPRLRHQLVSRWGNYAWNPSVIFRPENHFIVASAVYRGRQVGEHNIQEYVSDIVSKYFASDQSPWQYIVIPCVSAEPKYYILVRVHHLLLSGKKSLNIGDLLLMEQINPSDRIIVSPAEYTQQSPLTQLSPSPSAIPELWGKVNENLSNAWNEFVSEYDPVESPRALKTLPGAFHVAGLVLIATVSALRELNKKSNGRDTSSEAPVTALTLLAAIQRECNRRNLTIPKIIISPLITADPRKWPGMAIGAIFTSMRHFFVLPLRVRNELIALNELRSCGHARQPDTLTWKYAELAQLCVAAVSEACQGVLEVYRAPARLWTDTIGADDGNRHVLQTVSLCGRKVTAWSRPVPRAGVERAARALDVSSTDIALYAVTEALRAFFDNSQSHAPESVLTTARAAHEDFLYTFAEGHGKSYKKSQTGVHLFREFIIIVINISATRRPPLTIGLPQLGMVCLSLTPGASPRRVSAVVRRACERQRALAAGWAAQARFGALTRAIPSPLARLILNLVSRRYALSYAEIDAPPHTPPRHTLWGQEVDAVVYWRPPQANISMSLTVIQYADTVRLAVMADARLVPSHIIPATRWPTAIEQLVAKIDQEIAKITARAHLAAGTVPRIITPEEVPSTSAESQEDTEDAEDSGDTLRPPPTTAVSPPPMRRRIAN</sequence>
<evidence type="ECO:0000256" key="1">
    <source>
        <dbReference type="SAM" id="MobiDB-lite"/>
    </source>
</evidence>
<feature type="region of interest" description="Disordered" evidence="1">
    <location>
        <begin position="727"/>
        <end position="775"/>
    </location>
</feature>
<dbReference type="AlphaFoldDB" id="A0A9J7IS20"/>
<dbReference type="Proteomes" id="UP000301870">
    <property type="component" value="Chromosome 21"/>
</dbReference>
<feature type="transmembrane region" description="Helical" evidence="2">
    <location>
        <begin position="16"/>
        <end position="39"/>
    </location>
</feature>
<dbReference type="GO" id="GO:0005886">
    <property type="term" value="C:plasma membrane"/>
    <property type="evidence" value="ECO:0007669"/>
    <property type="project" value="TreeGrafter"/>
</dbReference>
<feature type="domain" description="O-acyltransferase WSD1 C-terminal" evidence="3">
    <location>
        <begin position="575"/>
        <end position="689"/>
    </location>
</feature>
<accession>A0A9J7IS20</accession>
<dbReference type="OrthoDB" id="8196708at2759"/>
<keyword evidence="4" id="KW-1185">Reference proteome</keyword>
<dbReference type="KEGG" id="sliu:111355500"/>
<dbReference type="GO" id="GO:0019432">
    <property type="term" value="P:triglyceride biosynthetic process"/>
    <property type="evidence" value="ECO:0007669"/>
    <property type="project" value="TreeGrafter"/>
</dbReference>
<organism evidence="4 5">
    <name type="scientific">Spodoptera litura</name>
    <name type="common">Asian cotton leafworm</name>
    <dbReference type="NCBI Taxonomy" id="69820"/>
    <lineage>
        <taxon>Eukaryota</taxon>
        <taxon>Metazoa</taxon>
        <taxon>Ecdysozoa</taxon>
        <taxon>Arthropoda</taxon>
        <taxon>Hexapoda</taxon>
        <taxon>Insecta</taxon>
        <taxon>Pterygota</taxon>
        <taxon>Neoptera</taxon>
        <taxon>Endopterygota</taxon>
        <taxon>Lepidoptera</taxon>
        <taxon>Glossata</taxon>
        <taxon>Ditrysia</taxon>
        <taxon>Noctuoidea</taxon>
        <taxon>Noctuidae</taxon>
        <taxon>Amphipyrinae</taxon>
        <taxon>Spodoptera</taxon>
    </lineage>
</organism>
<dbReference type="InterPro" id="IPR045034">
    <property type="entry name" value="O-acyltransferase_WSD1-like"/>
</dbReference>
<dbReference type="Pfam" id="PF06974">
    <property type="entry name" value="WS_DGAT_C"/>
    <property type="match status" value="1"/>
</dbReference>
<dbReference type="PANTHER" id="PTHR31650:SF23">
    <property type="entry name" value="GH11223P"/>
    <property type="match status" value="1"/>
</dbReference>
<keyword evidence="2" id="KW-0812">Transmembrane</keyword>
<keyword evidence="2" id="KW-0472">Membrane</keyword>
<keyword evidence="2" id="KW-1133">Transmembrane helix</keyword>
<feature type="compositionally biased region" description="Pro residues" evidence="1">
    <location>
        <begin position="757"/>
        <end position="768"/>
    </location>
</feature>
<evidence type="ECO:0000256" key="2">
    <source>
        <dbReference type="SAM" id="Phobius"/>
    </source>
</evidence>
<dbReference type="GO" id="GO:0008374">
    <property type="term" value="F:O-acyltransferase activity"/>
    <property type="evidence" value="ECO:0007669"/>
    <property type="project" value="InterPro"/>
</dbReference>
<evidence type="ECO:0000313" key="4">
    <source>
        <dbReference type="Proteomes" id="UP000301870"/>
    </source>
</evidence>
<name>A0A9J7IS20_SPOLT</name>
<evidence type="ECO:0000259" key="3">
    <source>
        <dbReference type="Pfam" id="PF06974"/>
    </source>
</evidence>
<reference evidence="5" key="1">
    <citation type="submission" date="2025-08" db="UniProtKB">
        <authorList>
            <consortium name="RefSeq"/>
        </authorList>
    </citation>
    <scope>IDENTIFICATION</scope>
    <source>
        <strain evidence="5">Ishihara</strain>
        <tissue evidence="5">Whole body</tissue>
    </source>
</reference>
<dbReference type="RefSeq" id="XP_022825191.1">
    <property type="nucleotide sequence ID" value="XM_022969423.1"/>
</dbReference>
<proteinExistence type="predicted"/>
<feature type="compositionally biased region" description="Acidic residues" evidence="1">
    <location>
        <begin position="742"/>
        <end position="753"/>
    </location>
</feature>
<evidence type="ECO:0000313" key="5">
    <source>
        <dbReference type="RefSeq" id="XP_022825191.1"/>
    </source>
</evidence>